<dbReference type="InterPro" id="IPR008335">
    <property type="entry name" value="Mopterin_OxRdtase_euk"/>
</dbReference>
<evidence type="ECO:0000313" key="2">
    <source>
        <dbReference type="EMBL" id="CAB4956543.1"/>
    </source>
</evidence>
<proteinExistence type="predicted"/>
<dbReference type="InterPro" id="IPR014756">
    <property type="entry name" value="Ig_E-set"/>
</dbReference>
<dbReference type="Gene3D" id="2.60.40.650">
    <property type="match status" value="1"/>
</dbReference>
<gene>
    <name evidence="2" type="ORF">UFOPK3879_00296</name>
</gene>
<dbReference type="GO" id="GO:0043546">
    <property type="term" value="F:molybdopterin cofactor binding"/>
    <property type="evidence" value="ECO:0007669"/>
    <property type="project" value="TreeGrafter"/>
</dbReference>
<dbReference type="Pfam" id="PF00174">
    <property type="entry name" value="Oxidored_molyb"/>
    <property type="match status" value="1"/>
</dbReference>
<dbReference type="GO" id="GO:0008482">
    <property type="term" value="F:sulfite oxidase activity"/>
    <property type="evidence" value="ECO:0007669"/>
    <property type="project" value="TreeGrafter"/>
</dbReference>
<name>A0A6J7KP14_9ZZZZ</name>
<dbReference type="PRINTS" id="PR00407">
    <property type="entry name" value="EUMOPTERIN"/>
</dbReference>
<protein>
    <submittedName>
        <fullName evidence="2">Unannotated protein</fullName>
    </submittedName>
</protein>
<organism evidence="2">
    <name type="scientific">freshwater metagenome</name>
    <dbReference type="NCBI Taxonomy" id="449393"/>
    <lineage>
        <taxon>unclassified sequences</taxon>
        <taxon>metagenomes</taxon>
        <taxon>ecological metagenomes</taxon>
    </lineage>
</organism>
<dbReference type="EMBL" id="CAFBNR010000009">
    <property type="protein sequence ID" value="CAB4956543.1"/>
    <property type="molecule type" value="Genomic_DNA"/>
</dbReference>
<dbReference type="GO" id="GO:0006790">
    <property type="term" value="P:sulfur compound metabolic process"/>
    <property type="evidence" value="ECO:0007669"/>
    <property type="project" value="TreeGrafter"/>
</dbReference>
<dbReference type="PANTHER" id="PTHR19372:SF7">
    <property type="entry name" value="SULFITE OXIDASE, MITOCHONDRIAL"/>
    <property type="match status" value="1"/>
</dbReference>
<dbReference type="InterPro" id="IPR036374">
    <property type="entry name" value="OxRdtase_Mopterin-bd_sf"/>
</dbReference>
<dbReference type="Gene3D" id="3.90.420.10">
    <property type="entry name" value="Oxidoreductase, molybdopterin-binding domain"/>
    <property type="match status" value="1"/>
</dbReference>
<dbReference type="AlphaFoldDB" id="A0A6J7KP14"/>
<feature type="domain" description="Oxidoreductase molybdopterin-binding" evidence="1">
    <location>
        <begin position="77"/>
        <end position="230"/>
    </location>
</feature>
<dbReference type="InterPro" id="IPR000572">
    <property type="entry name" value="OxRdtase_Mopterin-bd_dom"/>
</dbReference>
<evidence type="ECO:0000259" key="1">
    <source>
        <dbReference type="Pfam" id="PF00174"/>
    </source>
</evidence>
<dbReference type="GO" id="GO:0020037">
    <property type="term" value="F:heme binding"/>
    <property type="evidence" value="ECO:0007669"/>
    <property type="project" value="TreeGrafter"/>
</dbReference>
<reference evidence="2" key="1">
    <citation type="submission" date="2020-05" db="EMBL/GenBank/DDBJ databases">
        <authorList>
            <person name="Chiriac C."/>
            <person name="Salcher M."/>
            <person name="Ghai R."/>
            <person name="Kavagutti S V."/>
        </authorList>
    </citation>
    <scope>NUCLEOTIDE SEQUENCE</scope>
</reference>
<dbReference type="SUPFAM" id="SSF81296">
    <property type="entry name" value="E set domains"/>
    <property type="match status" value="1"/>
</dbReference>
<dbReference type="SUPFAM" id="SSF56524">
    <property type="entry name" value="Oxidoreductase molybdopterin-binding domain"/>
    <property type="match status" value="1"/>
</dbReference>
<sequence>MISPQLTRRGFVRSAIAAVAGIYGGSSVLSSCGGASDTGSLGNGTLVIPDITLVPEGEMLPFITAQSQFYRIDTAIGNTPQIDAVTWSMRITGMVDRDVVLTLADINAMPQVSHVITLGCVSNEVGGDLIGTAQWGGVLLSDVLKLAGVQSGAEQLVSTSVDGWTCGTPLDAVLDGRPAMLVTSMNGEPLSQEHGYPVRMIVPGLFGYVSATKWLSEIQLTTWDAFDAYWIERGWSKTGPFLASSRIDVPRNGASVAVGKIAIGGFAWAPRSGVGAVQLQIDDGEWLETELLDGSTGDTWTQWKYEWNASAGDHRLTVRCVNNNGEVQTDEVTRVDPDGARGHHHIDVSCA</sequence>
<accession>A0A6J7KP14</accession>
<dbReference type="PANTHER" id="PTHR19372">
    <property type="entry name" value="SULFITE REDUCTASE"/>
    <property type="match status" value="1"/>
</dbReference>